<feature type="transmembrane region" description="Helical" evidence="1">
    <location>
        <begin position="139"/>
        <end position="160"/>
    </location>
</feature>
<protein>
    <submittedName>
        <fullName evidence="2">Uncharacterized protein</fullName>
    </submittedName>
</protein>
<feature type="transmembrane region" description="Helical" evidence="1">
    <location>
        <begin position="62"/>
        <end position="81"/>
    </location>
</feature>
<dbReference type="Proteomes" id="UP000317422">
    <property type="component" value="Unassembled WGS sequence"/>
</dbReference>
<feature type="transmembrane region" description="Helical" evidence="1">
    <location>
        <begin position="167"/>
        <end position="187"/>
    </location>
</feature>
<evidence type="ECO:0000313" key="3">
    <source>
        <dbReference type="Proteomes" id="UP000317422"/>
    </source>
</evidence>
<evidence type="ECO:0000313" key="2">
    <source>
        <dbReference type="EMBL" id="TQN31641.1"/>
    </source>
</evidence>
<name>A0A543NIH9_9ACTN</name>
<keyword evidence="1" id="KW-0472">Membrane</keyword>
<feature type="transmembrane region" description="Helical" evidence="1">
    <location>
        <begin position="102"/>
        <end position="127"/>
    </location>
</feature>
<proteinExistence type="predicted"/>
<comment type="caution">
    <text evidence="2">The sequence shown here is derived from an EMBL/GenBank/DDBJ whole genome shotgun (WGS) entry which is preliminary data.</text>
</comment>
<sequence length="228" mass="24120">MPELTELVDLPDADTQPLVHPLDVHAARRPFLRAQLVAALTSPPVGLCLAGITWFAAQNFVAPLLAGSAVVGFGTLAAHVFREQAWAFIPRKRQDRRRALPLAWELGSTLVLAAVLAVALALVVVRLAQPDISVEVRQFTFGMAAVAGLLMASEILVRLARRQGRRALLTVPGVLVVAGSLTAYYVLLAGSPQPAASPTAAAGAGMMLVVAAGVGTWKYIEHRRTVSP</sequence>
<evidence type="ECO:0000256" key="1">
    <source>
        <dbReference type="SAM" id="Phobius"/>
    </source>
</evidence>
<keyword evidence="1" id="KW-1133">Transmembrane helix</keyword>
<keyword evidence="1" id="KW-0812">Transmembrane</keyword>
<keyword evidence="3" id="KW-1185">Reference proteome</keyword>
<dbReference type="AlphaFoldDB" id="A0A543NIH9"/>
<dbReference type="RefSeq" id="WP_141923128.1">
    <property type="nucleotide sequence ID" value="NZ_VFQC01000001.1"/>
</dbReference>
<accession>A0A543NIH9</accession>
<organism evidence="2 3">
    <name type="scientific">Haloactinospora alba</name>
    <dbReference type="NCBI Taxonomy" id="405555"/>
    <lineage>
        <taxon>Bacteria</taxon>
        <taxon>Bacillati</taxon>
        <taxon>Actinomycetota</taxon>
        <taxon>Actinomycetes</taxon>
        <taxon>Streptosporangiales</taxon>
        <taxon>Nocardiopsidaceae</taxon>
        <taxon>Haloactinospora</taxon>
    </lineage>
</organism>
<gene>
    <name evidence="2" type="ORF">FHX37_1557</name>
</gene>
<feature type="transmembrane region" description="Helical" evidence="1">
    <location>
        <begin position="36"/>
        <end position="56"/>
    </location>
</feature>
<dbReference type="OrthoDB" id="4932652at2"/>
<dbReference type="EMBL" id="VFQC01000001">
    <property type="protein sequence ID" value="TQN31641.1"/>
    <property type="molecule type" value="Genomic_DNA"/>
</dbReference>
<reference evidence="2 3" key="1">
    <citation type="submission" date="2019-06" db="EMBL/GenBank/DDBJ databases">
        <title>Sequencing the genomes of 1000 actinobacteria strains.</title>
        <authorList>
            <person name="Klenk H.-P."/>
        </authorList>
    </citation>
    <scope>NUCLEOTIDE SEQUENCE [LARGE SCALE GENOMIC DNA]</scope>
    <source>
        <strain evidence="2 3">DSM 45015</strain>
    </source>
</reference>
<feature type="transmembrane region" description="Helical" evidence="1">
    <location>
        <begin position="199"/>
        <end position="220"/>
    </location>
</feature>